<evidence type="ECO:0000313" key="3">
    <source>
        <dbReference type="Proteomes" id="UP000317894"/>
    </source>
</evidence>
<sequence length="296" mass="32976">MLSLDDHVRAFRRDGFTVFPGAHSAERLAEWRAAYDAICAREGEAVWLGNTFEIDPALFLPAVANPDILDFAEAVMGPFVQLDALAINAFPPVPAATAIGKVNGWHRDRYAIVPETSDYVRPISINTIFYFQDMDDALGPLRVVPGSHRQGFAIDTPGRTVPRADEVLIYPRAGDVVVTHYLLVHSGTPNTSGQLRYFMSASYNSSWMKHRDRLDGPKTTALRDQARAARDRRLTRLLGEDDLVWDRTNPYWSTGGEAERWAAWIAEDRAWRDGVAIPANPHVHPRATTRMVGVAA</sequence>
<dbReference type="GO" id="GO:0005506">
    <property type="term" value="F:iron ion binding"/>
    <property type="evidence" value="ECO:0007669"/>
    <property type="project" value="UniProtKB-ARBA"/>
</dbReference>
<accession>A0A552U8M9</accession>
<keyword evidence="2" id="KW-0560">Oxidoreductase</keyword>
<evidence type="ECO:0000313" key="2">
    <source>
        <dbReference type="EMBL" id="TRW14572.1"/>
    </source>
</evidence>
<dbReference type="PANTHER" id="PTHR20883">
    <property type="entry name" value="PHYTANOYL-COA DIOXYGENASE DOMAIN CONTAINING 1"/>
    <property type="match status" value="1"/>
</dbReference>
<dbReference type="EMBL" id="VJWA01000002">
    <property type="protein sequence ID" value="TRW14572.1"/>
    <property type="molecule type" value="Genomic_DNA"/>
</dbReference>
<dbReference type="PANTHER" id="PTHR20883:SF48">
    <property type="entry name" value="ECTOINE DIOXYGENASE"/>
    <property type="match status" value="1"/>
</dbReference>
<dbReference type="GO" id="GO:0016706">
    <property type="term" value="F:2-oxoglutarate-dependent dioxygenase activity"/>
    <property type="evidence" value="ECO:0007669"/>
    <property type="project" value="UniProtKB-ARBA"/>
</dbReference>
<gene>
    <name evidence="2" type="ORF">FMM06_12810</name>
</gene>
<keyword evidence="2" id="KW-0223">Dioxygenase</keyword>
<keyword evidence="3" id="KW-1185">Reference proteome</keyword>
<dbReference type="Proteomes" id="UP000317894">
    <property type="component" value="Unassembled WGS sequence"/>
</dbReference>
<name>A0A552U8M9_9SPHN</name>
<dbReference type="OrthoDB" id="7359449at2"/>
<dbReference type="RefSeq" id="WP_144237777.1">
    <property type="nucleotide sequence ID" value="NZ_VJWA01000002.1"/>
</dbReference>
<protein>
    <submittedName>
        <fullName evidence="2">Phytanoyl-CoA dioxygenase family protein</fullName>
    </submittedName>
</protein>
<dbReference type="Gene3D" id="2.60.120.620">
    <property type="entry name" value="q2cbj1_9rhob like domain"/>
    <property type="match status" value="1"/>
</dbReference>
<comment type="cofactor">
    <cofactor evidence="1">
        <name>Fe(2+)</name>
        <dbReference type="ChEBI" id="CHEBI:29033"/>
    </cofactor>
</comment>
<dbReference type="InterPro" id="IPR008775">
    <property type="entry name" value="Phytyl_CoA_dOase-like"/>
</dbReference>
<evidence type="ECO:0000256" key="1">
    <source>
        <dbReference type="ARBA" id="ARBA00001954"/>
    </source>
</evidence>
<proteinExistence type="predicted"/>
<dbReference type="SUPFAM" id="SSF51197">
    <property type="entry name" value="Clavaminate synthase-like"/>
    <property type="match status" value="1"/>
</dbReference>
<organism evidence="2 3">
    <name type="scientific">Glacieibacterium frigidum</name>
    <dbReference type="NCBI Taxonomy" id="2593303"/>
    <lineage>
        <taxon>Bacteria</taxon>
        <taxon>Pseudomonadati</taxon>
        <taxon>Pseudomonadota</taxon>
        <taxon>Alphaproteobacteria</taxon>
        <taxon>Sphingomonadales</taxon>
        <taxon>Sphingosinicellaceae</taxon>
        <taxon>Glacieibacterium</taxon>
    </lineage>
</organism>
<dbReference type="Pfam" id="PF05721">
    <property type="entry name" value="PhyH"/>
    <property type="match status" value="1"/>
</dbReference>
<comment type="caution">
    <text evidence="2">The sequence shown here is derived from an EMBL/GenBank/DDBJ whole genome shotgun (WGS) entry which is preliminary data.</text>
</comment>
<dbReference type="AlphaFoldDB" id="A0A552U8M9"/>
<reference evidence="2 3" key="1">
    <citation type="submission" date="2019-07" db="EMBL/GenBank/DDBJ databases">
        <title>Novel species isolated from glacier.</title>
        <authorList>
            <person name="Liu Q."/>
            <person name="Xin Y.-H."/>
        </authorList>
    </citation>
    <scope>NUCLEOTIDE SEQUENCE [LARGE SCALE GENOMIC DNA]</scope>
    <source>
        <strain evidence="2 3">LB1R16</strain>
    </source>
</reference>